<dbReference type="Proteomes" id="UP001492380">
    <property type="component" value="Unassembled WGS sequence"/>
</dbReference>
<keyword evidence="1" id="KW-1133">Transmembrane helix</keyword>
<accession>A0ABR1Z2M4</accession>
<keyword evidence="1" id="KW-0472">Membrane</keyword>
<evidence type="ECO:0000313" key="2">
    <source>
        <dbReference type="EMBL" id="KAK8246280.1"/>
    </source>
</evidence>
<evidence type="ECO:0000313" key="3">
    <source>
        <dbReference type="Proteomes" id="UP001492380"/>
    </source>
</evidence>
<sequence>MINQAAVMAWRKRILGVRIDFAYFAFIAYEKAVNDALWILWLMRPLRPIPELIRGIVKTMALPGEALDSSVVSNCLQPIRYRLQEIVDKSDNFEREISRKIRVMFPADDIGRLLSAVRATIECILPQRLARDKCLADMLQDLLKVMDKMEIPQDSLDIAFPCVLYAKLATEKAVRKLKACACVLVEIRSKLAPDAAICEVCQIFDNVADNDTARKIVDGIHNKGIEHTKVKVAFAQKKLTHFVGRLDHINQHNAFPSHDARSTVRAAINSIIDVKDEVKKMDEKQKGEVGNVLLGGLSDTVRERLQDVAGLSTVKTALEDASTSSANQIHAIAGDVLQILGELLDMEV</sequence>
<organism evidence="2 3">
    <name type="scientific">Phyllosticta capitalensis</name>
    <dbReference type="NCBI Taxonomy" id="121624"/>
    <lineage>
        <taxon>Eukaryota</taxon>
        <taxon>Fungi</taxon>
        <taxon>Dikarya</taxon>
        <taxon>Ascomycota</taxon>
        <taxon>Pezizomycotina</taxon>
        <taxon>Dothideomycetes</taxon>
        <taxon>Dothideomycetes incertae sedis</taxon>
        <taxon>Botryosphaeriales</taxon>
        <taxon>Phyllostictaceae</taxon>
        <taxon>Phyllosticta</taxon>
    </lineage>
</organism>
<evidence type="ECO:0000256" key="1">
    <source>
        <dbReference type="SAM" id="Phobius"/>
    </source>
</evidence>
<gene>
    <name evidence="2" type="ORF">HDK90DRAFT_471510</name>
</gene>
<proteinExistence type="predicted"/>
<keyword evidence="1" id="KW-0812">Transmembrane</keyword>
<protein>
    <submittedName>
        <fullName evidence="2">Uncharacterized protein</fullName>
    </submittedName>
</protein>
<feature type="transmembrane region" description="Helical" evidence="1">
    <location>
        <begin position="21"/>
        <end position="43"/>
    </location>
</feature>
<name>A0ABR1Z2M4_9PEZI</name>
<comment type="caution">
    <text evidence="2">The sequence shown here is derived from an EMBL/GenBank/DDBJ whole genome shotgun (WGS) entry which is preliminary data.</text>
</comment>
<reference evidence="2 3" key="1">
    <citation type="submission" date="2024-04" db="EMBL/GenBank/DDBJ databases">
        <title>Phyllosticta paracitricarpa is synonymous to the EU quarantine fungus P. citricarpa based on phylogenomic analyses.</title>
        <authorList>
            <consortium name="Lawrence Berkeley National Laboratory"/>
            <person name="Van Ingen-Buijs V.A."/>
            <person name="Van Westerhoven A.C."/>
            <person name="Haridas S."/>
            <person name="Skiadas P."/>
            <person name="Martin F."/>
            <person name="Groenewald J.Z."/>
            <person name="Crous P.W."/>
            <person name="Seidl M.F."/>
        </authorList>
    </citation>
    <scope>NUCLEOTIDE SEQUENCE [LARGE SCALE GENOMIC DNA]</scope>
    <source>
        <strain evidence="2 3">CBS 123374</strain>
    </source>
</reference>
<dbReference type="EMBL" id="JBBWRZ010000001">
    <property type="protein sequence ID" value="KAK8246280.1"/>
    <property type="molecule type" value="Genomic_DNA"/>
</dbReference>
<keyword evidence="3" id="KW-1185">Reference proteome</keyword>